<accession>A0A7K3WA31</accession>
<keyword evidence="3" id="KW-1003">Cell membrane</keyword>
<dbReference type="Pfam" id="PF00924">
    <property type="entry name" value="MS_channel_2nd"/>
    <property type="match status" value="1"/>
</dbReference>
<proteinExistence type="inferred from homology"/>
<evidence type="ECO:0000256" key="2">
    <source>
        <dbReference type="ARBA" id="ARBA00008017"/>
    </source>
</evidence>
<evidence type="ECO:0000256" key="4">
    <source>
        <dbReference type="ARBA" id="ARBA00022692"/>
    </source>
</evidence>
<reference evidence="11 12" key="1">
    <citation type="submission" date="2020-02" db="EMBL/GenBank/DDBJ databases">
        <title>The whole genome sequence of CPCC 205119.</title>
        <authorList>
            <person name="Jiang Z."/>
        </authorList>
    </citation>
    <scope>NUCLEOTIDE SEQUENCE [LARGE SCALE GENOMIC DNA]</scope>
    <source>
        <strain evidence="11 12">CPCC 205119</strain>
    </source>
</reference>
<dbReference type="InterPro" id="IPR011066">
    <property type="entry name" value="MscS_channel_C_sf"/>
</dbReference>
<name>A0A7K3WA31_9ACTN</name>
<sequence>MDTRAIGLPSDVQDWITGRGLEVVLIVIGSVLLARFATWVGDRITTRIDQASTGGDALVRSEAAKHRHSVTQVLRWVAIVLIYTLAVILVLDRLGVPVTGLTLPATVLGVGLGFGAQRIVQDLLAGFFIITERQYGFGDVVSITATGAATEATGTVEDVTLRITRLRSSNGEVITVPNGQIVKVVNLSRDWARAVVDVPVQATTDVNRVNEILHAVGTQAFADPDLKPLLLDEPSVMGVESLGLDQVNLRMVARTLPGKQFEVGRDLRARVVKEFRRAGLIVDSSLSTDGDGDHRQGSTPASAGAPASTAPSTTMIPRTPPPAKKTTRERT</sequence>
<dbReference type="InterPro" id="IPR010920">
    <property type="entry name" value="LSM_dom_sf"/>
</dbReference>
<feature type="domain" description="Mechanosensitive ion channel MscS" evidence="9">
    <location>
        <begin position="119"/>
        <end position="189"/>
    </location>
</feature>
<dbReference type="PANTHER" id="PTHR30460">
    <property type="entry name" value="MODERATE CONDUCTANCE MECHANOSENSITIVE CHANNEL YBIO"/>
    <property type="match status" value="1"/>
</dbReference>
<dbReference type="PANTHER" id="PTHR30460:SF0">
    <property type="entry name" value="MODERATE CONDUCTANCE MECHANOSENSITIVE CHANNEL YBIO"/>
    <property type="match status" value="1"/>
</dbReference>
<evidence type="ECO:0000256" key="7">
    <source>
        <dbReference type="SAM" id="MobiDB-lite"/>
    </source>
</evidence>
<keyword evidence="6 8" id="KW-0472">Membrane</keyword>
<dbReference type="Gene3D" id="3.30.70.100">
    <property type="match status" value="1"/>
</dbReference>
<feature type="region of interest" description="Disordered" evidence="7">
    <location>
        <begin position="284"/>
        <end position="331"/>
    </location>
</feature>
<keyword evidence="5 8" id="KW-1133">Transmembrane helix</keyword>
<feature type="transmembrane region" description="Helical" evidence="8">
    <location>
        <begin position="97"/>
        <end position="116"/>
    </location>
</feature>
<dbReference type="InterPro" id="IPR049278">
    <property type="entry name" value="MS_channel_C"/>
</dbReference>
<dbReference type="AlphaFoldDB" id="A0A7K3WA31"/>
<dbReference type="GO" id="GO:0008381">
    <property type="term" value="F:mechanosensitive monoatomic ion channel activity"/>
    <property type="evidence" value="ECO:0007669"/>
    <property type="project" value="InterPro"/>
</dbReference>
<feature type="domain" description="Mechanosensitive ion channel MscS C-terminal" evidence="10">
    <location>
        <begin position="195"/>
        <end position="280"/>
    </location>
</feature>
<keyword evidence="12" id="KW-1185">Reference proteome</keyword>
<organism evidence="11 12">
    <name type="scientific">Goekera deserti</name>
    <dbReference type="NCBI Taxonomy" id="2497753"/>
    <lineage>
        <taxon>Bacteria</taxon>
        <taxon>Bacillati</taxon>
        <taxon>Actinomycetota</taxon>
        <taxon>Actinomycetes</taxon>
        <taxon>Geodermatophilales</taxon>
        <taxon>Geodermatophilaceae</taxon>
        <taxon>Goekera</taxon>
    </lineage>
</organism>
<dbReference type="SUPFAM" id="SSF50182">
    <property type="entry name" value="Sm-like ribonucleoproteins"/>
    <property type="match status" value="1"/>
</dbReference>
<feature type="transmembrane region" description="Helical" evidence="8">
    <location>
        <begin position="20"/>
        <end position="40"/>
    </location>
</feature>
<dbReference type="Pfam" id="PF21082">
    <property type="entry name" value="MS_channel_3rd"/>
    <property type="match status" value="1"/>
</dbReference>
<dbReference type="SUPFAM" id="SSF82689">
    <property type="entry name" value="Mechanosensitive channel protein MscS (YggB), C-terminal domain"/>
    <property type="match status" value="1"/>
</dbReference>
<dbReference type="RefSeq" id="WP_152730335.1">
    <property type="nucleotide sequence ID" value="NZ_JAABOZ010000007.1"/>
</dbReference>
<evidence type="ECO:0000256" key="8">
    <source>
        <dbReference type="SAM" id="Phobius"/>
    </source>
</evidence>
<evidence type="ECO:0000313" key="11">
    <source>
        <dbReference type="EMBL" id="NEL53204.1"/>
    </source>
</evidence>
<comment type="similarity">
    <text evidence="2">Belongs to the MscS (TC 1.A.23) family.</text>
</comment>
<evidence type="ECO:0000256" key="6">
    <source>
        <dbReference type="ARBA" id="ARBA00023136"/>
    </source>
</evidence>
<dbReference type="EMBL" id="JAAGWK010000008">
    <property type="protein sequence ID" value="NEL53204.1"/>
    <property type="molecule type" value="Genomic_DNA"/>
</dbReference>
<evidence type="ECO:0000259" key="10">
    <source>
        <dbReference type="Pfam" id="PF21082"/>
    </source>
</evidence>
<evidence type="ECO:0000256" key="1">
    <source>
        <dbReference type="ARBA" id="ARBA00004651"/>
    </source>
</evidence>
<dbReference type="Gene3D" id="2.30.30.60">
    <property type="match status" value="1"/>
</dbReference>
<dbReference type="InterPro" id="IPR023408">
    <property type="entry name" value="MscS_beta-dom_sf"/>
</dbReference>
<feature type="compositionally biased region" description="Low complexity" evidence="7">
    <location>
        <begin position="297"/>
        <end position="314"/>
    </location>
</feature>
<comment type="caution">
    <text evidence="11">The sequence shown here is derived from an EMBL/GenBank/DDBJ whole genome shotgun (WGS) entry which is preliminary data.</text>
</comment>
<dbReference type="InterPro" id="IPR011014">
    <property type="entry name" value="MscS_channel_TM-2"/>
</dbReference>
<dbReference type="GO" id="GO:0005886">
    <property type="term" value="C:plasma membrane"/>
    <property type="evidence" value="ECO:0007669"/>
    <property type="project" value="UniProtKB-SubCell"/>
</dbReference>
<dbReference type="FunFam" id="2.30.30.60:FF:000001">
    <property type="entry name" value="MscS Mechanosensitive ion channel"/>
    <property type="match status" value="1"/>
</dbReference>
<keyword evidence="4 8" id="KW-0812">Transmembrane</keyword>
<comment type="subcellular location">
    <subcellularLocation>
        <location evidence="1">Cell membrane</location>
        <topology evidence="1">Multi-pass membrane protein</topology>
    </subcellularLocation>
</comment>
<evidence type="ECO:0000256" key="5">
    <source>
        <dbReference type="ARBA" id="ARBA00022989"/>
    </source>
</evidence>
<dbReference type="SUPFAM" id="SSF82861">
    <property type="entry name" value="Mechanosensitive channel protein MscS (YggB), transmembrane region"/>
    <property type="match status" value="1"/>
</dbReference>
<dbReference type="InterPro" id="IPR006685">
    <property type="entry name" value="MscS_channel_2nd"/>
</dbReference>
<evidence type="ECO:0000313" key="12">
    <source>
        <dbReference type="Proteomes" id="UP000470470"/>
    </source>
</evidence>
<feature type="transmembrane region" description="Helical" evidence="8">
    <location>
        <begin position="73"/>
        <end position="91"/>
    </location>
</feature>
<evidence type="ECO:0000259" key="9">
    <source>
        <dbReference type="Pfam" id="PF00924"/>
    </source>
</evidence>
<evidence type="ECO:0000256" key="3">
    <source>
        <dbReference type="ARBA" id="ARBA00022475"/>
    </source>
</evidence>
<protein>
    <submittedName>
        <fullName evidence="11">Mechanosensitive ion channel family protein</fullName>
    </submittedName>
</protein>
<dbReference type="InterPro" id="IPR045276">
    <property type="entry name" value="YbiO_bact"/>
</dbReference>
<gene>
    <name evidence="11" type="ORF">G1H19_04140</name>
</gene>
<dbReference type="Gene3D" id="1.10.287.1260">
    <property type="match status" value="1"/>
</dbReference>
<dbReference type="Proteomes" id="UP000470470">
    <property type="component" value="Unassembled WGS sequence"/>
</dbReference>